<accession>A0A1H7WJ63</accession>
<proteinExistence type="predicted"/>
<gene>
    <name evidence="1" type="ORF">SAMN04515666_108193</name>
</gene>
<protein>
    <submittedName>
        <fullName evidence="1">Uncharacterized protein</fullName>
    </submittedName>
</protein>
<dbReference type="OrthoDB" id="8215879at2"/>
<evidence type="ECO:0000313" key="2">
    <source>
        <dbReference type="Proteomes" id="UP000199664"/>
    </source>
</evidence>
<dbReference type="RefSeq" id="WP_091840065.1">
    <property type="nucleotide sequence ID" value="NZ_FOAN01000008.1"/>
</dbReference>
<dbReference type="PROSITE" id="PS51257">
    <property type="entry name" value="PROKAR_LIPOPROTEIN"/>
    <property type="match status" value="1"/>
</dbReference>
<keyword evidence="2" id="KW-1185">Reference proteome</keyword>
<sequence>MNSKIMHAVLVAMTAAGCVSDRVRFSAGPGQTALVRDGKPAVSSVGKESVVLLSRTGRDIPAGQRVGFVVAMQNRGKAPQNFTVSEIQVEQSFGAGSTGQPLEVLTFEKLQQEEKTRQVVSAILVGVAAGANAAAASQAGYYRSNSTIYTPRGTYIATTTGYSPAAAAIASANASAQNAAMIESSIAQGQENLARLENEYIKDHTLLPGEWYGGTVGIAPPAGDAKQKTYQIRVRVGADVHVFDAVQEPASG</sequence>
<dbReference type="Proteomes" id="UP000199664">
    <property type="component" value="Unassembled WGS sequence"/>
</dbReference>
<organism evidence="1 2">
    <name type="scientific">Bosea lupini</name>
    <dbReference type="NCBI Taxonomy" id="1036779"/>
    <lineage>
        <taxon>Bacteria</taxon>
        <taxon>Pseudomonadati</taxon>
        <taxon>Pseudomonadota</taxon>
        <taxon>Alphaproteobacteria</taxon>
        <taxon>Hyphomicrobiales</taxon>
        <taxon>Boseaceae</taxon>
        <taxon>Bosea</taxon>
    </lineage>
</organism>
<reference evidence="2" key="1">
    <citation type="submission" date="2016-10" db="EMBL/GenBank/DDBJ databases">
        <authorList>
            <person name="Varghese N."/>
            <person name="Submissions S."/>
        </authorList>
    </citation>
    <scope>NUCLEOTIDE SEQUENCE [LARGE SCALE GENOMIC DNA]</scope>
    <source>
        <strain evidence="2">LMG 26383,CCUG 61248,R- 45681</strain>
    </source>
</reference>
<evidence type="ECO:0000313" key="1">
    <source>
        <dbReference type="EMBL" id="SEM21384.1"/>
    </source>
</evidence>
<name>A0A1H7WJ63_9HYPH</name>
<dbReference type="EMBL" id="FOAN01000008">
    <property type="protein sequence ID" value="SEM21384.1"/>
    <property type="molecule type" value="Genomic_DNA"/>
</dbReference>
<dbReference type="AlphaFoldDB" id="A0A1H7WJ63"/>